<comment type="caution">
    <text evidence="2">The sequence shown here is derived from an EMBL/GenBank/DDBJ whole genome shotgun (WGS) entry which is preliminary data.</text>
</comment>
<evidence type="ECO:0000256" key="1">
    <source>
        <dbReference type="SAM" id="MobiDB-lite"/>
    </source>
</evidence>
<gene>
    <name evidence="2" type="ORF">FOL46_003680</name>
</gene>
<organism evidence="2 3">
    <name type="scientific">Perkinsus olseni</name>
    <name type="common">Perkinsus atlanticus</name>
    <dbReference type="NCBI Taxonomy" id="32597"/>
    <lineage>
        <taxon>Eukaryota</taxon>
        <taxon>Sar</taxon>
        <taxon>Alveolata</taxon>
        <taxon>Perkinsozoa</taxon>
        <taxon>Perkinsea</taxon>
        <taxon>Perkinsida</taxon>
        <taxon>Perkinsidae</taxon>
        <taxon>Perkinsus</taxon>
    </lineage>
</organism>
<protein>
    <submittedName>
        <fullName evidence="2">Uncharacterized protein</fullName>
    </submittedName>
</protein>
<feature type="non-terminal residue" evidence="2">
    <location>
        <position position="162"/>
    </location>
</feature>
<sequence>RTSGRKGRLSRMAIAIQDMTKCRVTGDKAIWKILQDTFKVRSVGSTIPKSLTVEKLGDYMSKDLYGKEPTELETRGEEEGMPSTATGPDQETVSLDIQLDEVTEAMKRAKNRKSCGVDGLPTGIFKIGTEMAKWLHMVCQACFVAERLLRQWDISKVTPIYK</sequence>
<feature type="non-terminal residue" evidence="2">
    <location>
        <position position="1"/>
    </location>
</feature>
<evidence type="ECO:0000313" key="3">
    <source>
        <dbReference type="Proteomes" id="UP000572268"/>
    </source>
</evidence>
<reference evidence="2 3" key="1">
    <citation type="submission" date="2020-04" db="EMBL/GenBank/DDBJ databases">
        <title>Perkinsus olseni comparative genomics.</title>
        <authorList>
            <person name="Bogema D.R."/>
        </authorList>
    </citation>
    <scope>NUCLEOTIDE SEQUENCE [LARGE SCALE GENOMIC DNA]</scope>
    <source>
        <strain evidence="2">ATCC PRA-31</strain>
    </source>
</reference>
<accession>A0A7J6KL89</accession>
<dbReference type="Proteomes" id="UP000572268">
    <property type="component" value="Unassembled WGS sequence"/>
</dbReference>
<evidence type="ECO:0000313" key="2">
    <source>
        <dbReference type="EMBL" id="KAF4647868.1"/>
    </source>
</evidence>
<feature type="region of interest" description="Disordered" evidence="1">
    <location>
        <begin position="67"/>
        <end position="90"/>
    </location>
</feature>
<feature type="compositionally biased region" description="Basic and acidic residues" evidence="1">
    <location>
        <begin position="67"/>
        <end position="78"/>
    </location>
</feature>
<name>A0A7J6KL89_PEROL</name>
<dbReference type="EMBL" id="JABANN010002314">
    <property type="protein sequence ID" value="KAF4647868.1"/>
    <property type="molecule type" value="Genomic_DNA"/>
</dbReference>
<proteinExistence type="predicted"/>
<dbReference type="AlphaFoldDB" id="A0A7J6KL89"/>